<proteinExistence type="predicted"/>
<reference evidence="1" key="2">
    <citation type="journal article" date="2022" name="J. Evol. Biol.">
        <title>Pre- and post-association barriers to host switching in sympatric mutualists.</title>
        <authorList>
            <person name="Dinges Z.M."/>
            <person name="Phillips R.K."/>
            <person name="Lively C.M."/>
            <person name="Bashey F."/>
        </authorList>
    </citation>
    <scope>NUCLEOTIDE SEQUENCE</scope>
    <source>
        <strain evidence="1">MC_266_E_2016</strain>
    </source>
</reference>
<name>A0AAJ1JB12_XENBV</name>
<dbReference type="RefSeq" id="WP_274713854.1">
    <property type="nucleotide sequence ID" value="NZ_JAILSO010000134.1"/>
</dbReference>
<protein>
    <submittedName>
        <fullName evidence="1">Uncharacterized protein</fullName>
    </submittedName>
</protein>
<accession>A0AAJ1JB12</accession>
<evidence type="ECO:0000313" key="2">
    <source>
        <dbReference type="Proteomes" id="UP001222434"/>
    </source>
</evidence>
<gene>
    <name evidence="1" type="ORF">KKJ01_20185</name>
</gene>
<dbReference type="Proteomes" id="UP001222434">
    <property type="component" value="Unassembled WGS sequence"/>
</dbReference>
<sequence length="58" mass="6770">MKNQASSMTTGIEYIRKYAEKINDYISEFELDKFGIETPISSDDYISWYAGNHNQLKD</sequence>
<evidence type="ECO:0000313" key="1">
    <source>
        <dbReference type="EMBL" id="MDE1480469.1"/>
    </source>
</evidence>
<reference evidence="1" key="1">
    <citation type="submission" date="2021-08" db="EMBL/GenBank/DDBJ databases">
        <authorList>
            <person name="Papudeshi B."/>
            <person name="Bashey-Visser F."/>
        </authorList>
    </citation>
    <scope>NUCLEOTIDE SEQUENCE</scope>
    <source>
        <strain evidence="1">MC_266_E_2016</strain>
    </source>
</reference>
<dbReference type="AlphaFoldDB" id="A0AAJ1JB12"/>
<dbReference type="EMBL" id="JAILSO010000134">
    <property type="protein sequence ID" value="MDE1480469.1"/>
    <property type="molecule type" value="Genomic_DNA"/>
</dbReference>
<organism evidence="1 2">
    <name type="scientific">Xenorhabdus bovienii</name>
    <name type="common">Xenorhabdus nematophila subsp. bovienii</name>
    <dbReference type="NCBI Taxonomy" id="40576"/>
    <lineage>
        <taxon>Bacteria</taxon>
        <taxon>Pseudomonadati</taxon>
        <taxon>Pseudomonadota</taxon>
        <taxon>Gammaproteobacteria</taxon>
        <taxon>Enterobacterales</taxon>
        <taxon>Morganellaceae</taxon>
        <taxon>Xenorhabdus</taxon>
    </lineage>
</organism>
<comment type="caution">
    <text evidence="1">The sequence shown here is derived from an EMBL/GenBank/DDBJ whole genome shotgun (WGS) entry which is preliminary data.</text>
</comment>